<protein>
    <submittedName>
        <fullName evidence="1">Uncharacterized protein</fullName>
    </submittedName>
</protein>
<name>F9WQV9_TRYVY</name>
<evidence type="ECO:0000313" key="2">
    <source>
        <dbReference type="Proteomes" id="UP000009027"/>
    </source>
</evidence>
<sequence length="473" mass="52283">MVNAALTAIRDPAAMGSAMVNDVRCRADEALLRAAALGDKGIVRRVEEAGSVAHRACEQVYKTMIVFGDAVGVVIRSFSDRCLLFYGKGPLKDKAREFWSAFTPCEIEYCLNNFFLERVKRDLLQNASELDEWMNKSKDAWEREASRTLLALKRTKSGAREEHWCAAWDTLNDHLGKVVTPLVSVTFNIAAAEDVIRAAEINLTRRVEAEAQHLMREHKALCKVSKQLDALSSAINALSEQASMHPSKIKKPLEATEKSVRTMHKRKNIMETVLPSSVSATMDKTAQHGNGHNTPHVRAEETTAKEVDADAIRLHEDVRDVNGKIAVASNALGARVTKVRERVFAISEEISERFAHGCNEVVGRATPRSPEAVLDELRGGFKGCDDCKVVEELDSIETGWKKVQQSPRKASEKANVAEATMKAAETKGKGIDEAVKREITSRRRDLCEEVSPCGGAVWCFVGRTLATDWVRSA</sequence>
<proteinExistence type="predicted"/>
<dbReference type="VEuPathDB" id="TriTrypDB:TvY486_0026920"/>
<reference evidence="1 2" key="1">
    <citation type="journal article" date="2012" name="Proc. Natl. Acad. Sci. U.S.A.">
        <title>Antigenic diversity is generated by distinct evolutionary mechanisms in African trypanosome species.</title>
        <authorList>
            <person name="Jackson A.P."/>
            <person name="Berry A."/>
            <person name="Aslett M."/>
            <person name="Allison H.C."/>
            <person name="Burton P."/>
            <person name="Vavrova-Anderson J."/>
            <person name="Brown R."/>
            <person name="Browne H."/>
            <person name="Corton N."/>
            <person name="Hauser H."/>
            <person name="Gamble J."/>
            <person name="Gilderthorp R."/>
            <person name="Marcello L."/>
            <person name="McQuillan J."/>
            <person name="Otto T.D."/>
            <person name="Quail M.A."/>
            <person name="Sanders M.J."/>
            <person name="van Tonder A."/>
            <person name="Ginger M.L."/>
            <person name="Field M.C."/>
            <person name="Barry J.D."/>
            <person name="Hertz-Fowler C."/>
            <person name="Berriman M."/>
        </authorList>
    </citation>
    <scope>NUCLEOTIDE SEQUENCE</scope>
    <source>
        <strain evidence="1 2">Y486</strain>
    </source>
</reference>
<organism evidence="1 2">
    <name type="scientific">Trypanosoma vivax (strain Y486)</name>
    <dbReference type="NCBI Taxonomy" id="1055687"/>
    <lineage>
        <taxon>Eukaryota</taxon>
        <taxon>Discoba</taxon>
        <taxon>Euglenozoa</taxon>
        <taxon>Kinetoplastea</taxon>
        <taxon>Metakinetoplastina</taxon>
        <taxon>Trypanosomatida</taxon>
        <taxon>Trypanosomatidae</taxon>
        <taxon>Trypanosoma</taxon>
        <taxon>Duttonella</taxon>
    </lineage>
</organism>
<keyword evidence="2" id="KW-1185">Reference proteome</keyword>
<dbReference type="AlphaFoldDB" id="F9WQV9"/>
<dbReference type="Gene3D" id="1.20.1260.80">
    <property type="match status" value="1"/>
</dbReference>
<gene>
    <name evidence="1" type="ORF">TvY486_0026920</name>
</gene>
<dbReference type="EMBL" id="CAEX01004500">
    <property type="protein sequence ID" value="CCD19941.1"/>
    <property type="molecule type" value="Genomic_DNA"/>
</dbReference>
<dbReference type="Proteomes" id="UP000009027">
    <property type="component" value="Unassembled WGS sequence"/>
</dbReference>
<evidence type="ECO:0000313" key="1">
    <source>
        <dbReference type="EMBL" id="CCD19941.1"/>
    </source>
</evidence>
<accession>F9WQV9</accession>